<proteinExistence type="predicted"/>
<dbReference type="OrthoDB" id="3182478at2759"/>
<gene>
    <name evidence="3" type="ORF">EIP91_007326</name>
</gene>
<organism evidence="3 4">
    <name type="scientific">Steccherinum ochraceum</name>
    <dbReference type="NCBI Taxonomy" id="92696"/>
    <lineage>
        <taxon>Eukaryota</taxon>
        <taxon>Fungi</taxon>
        <taxon>Dikarya</taxon>
        <taxon>Basidiomycota</taxon>
        <taxon>Agaricomycotina</taxon>
        <taxon>Agaricomycetes</taxon>
        <taxon>Polyporales</taxon>
        <taxon>Steccherinaceae</taxon>
        <taxon>Steccherinum</taxon>
    </lineage>
</organism>
<dbReference type="GO" id="GO:0031145">
    <property type="term" value="P:anaphase-promoting complex-dependent catabolic process"/>
    <property type="evidence" value="ECO:0007669"/>
    <property type="project" value="InterPro"/>
</dbReference>
<feature type="compositionally biased region" description="Low complexity" evidence="2">
    <location>
        <begin position="34"/>
        <end position="59"/>
    </location>
</feature>
<evidence type="ECO:0000256" key="2">
    <source>
        <dbReference type="SAM" id="MobiDB-lite"/>
    </source>
</evidence>
<name>A0A4R0RYZ4_9APHY</name>
<reference evidence="3 4" key="1">
    <citation type="submission" date="2018-11" db="EMBL/GenBank/DDBJ databases">
        <title>Genome assembly of Steccherinum ochraceum LE-BIN_3174, the white-rot fungus of the Steccherinaceae family (The Residual Polyporoid clade, Polyporales, Basidiomycota).</title>
        <authorList>
            <person name="Fedorova T.V."/>
            <person name="Glazunova O.A."/>
            <person name="Landesman E.O."/>
            <person name="Moiseenko K.V."/>
            <person name="Psurtseva N.V."/>
            <person name="Savinova O.S."/>
            <person name="Shakhova N.V."/>
            <person name="Tyazhelova T.V."/>
            <person name="Vasina D.V."/>
        </authorList>
    </citation>
    <scope>NUCLEOTIDE SEQUENCE [LARGE SCALE GENOMIC DNA]</scope>
    <source>
        <strain evidence="3 4">LE-BIN_3174</strain>
    </source>
</reference>
<dbReference type="GO" id="GO:0005680">
    <property type="term" value="C:anaphase-promoting complex"/>
    <property type="evidence" value="ECO:0007669"/>
    <property type="project" value="InterPro"/>
</dbReference>
<evidence type="ECO:0000313" key="4">
    <source>
        <dbReference type="Proteomes" id="UP000292702"/>
    </source>
</evidence>
<keyword evidence="4" id="KW-1185">Reference proteome</keyword>
<dbReference type="Proteomes" id="UP000292702">
    <property type="component" value="Unassembled WGS sequence"/>
</dbReference>
<dbReference type="EMBL" id="RWJN01000004">
    <property type="protein sequence ID" value="TCD71579.1"/>
    <property type="molecule type" value="Genomic_DNA"/>
</dbReference>
<dbReference type="InterPro" id="IPR018860">
    <property type="entry name" value="APC_suCDC26"/>
</dbReference>
<sequence>MIRRDPTLIALSDNDVQDVRELLRRRAYENHVAASSAAGGTGAAAAGSASVAQGSSVSSDPYRDHAAMRAAKAKLTREERLGFA</sequence>
<evidence type="ECO:0000256" key="1">
    <source>
        <dbReference type="ARBA" id="ARBA00022786"/>
    </source>
</evidence>
<protein>
    <submittedName>
        <fullName evidence="3">Uncharacterized protein</fullName>
    </submittedName>
</protein>
<keyword evidence="1" id="KW-0833">Ubl conjugation pathway</keyword>
<dbReference type="AlphaFoldDB" id="A0A4R0RYZ4"/>
<comment type="caution">
    <text evidence="3">The sequence shown here is derived from an EMBL/GenBank/DDBJ whole genome shotgun (WGS) entry which is preliminary data.</text>
</comment>
<feature type="region of interest" description="Disordered" evidence="2">
    <location>
        <begin position="34"/>
        <end position="64"/>
    </location>
</feature>
<accession>A0A4R0RYZ4</accession>
<evidence type="ECO:0000313" key="3">
    <source>
        <dbReference type="EMBL" id="TCD71579.1"/>
    </source>
</evidence>
<dbReference type="Pfam" id="PF10471">
    <property type="entry name" value="ANAPC_CDC26"/>
    <property type="match status" value="1"/>
</dbReference>